<organism evidence="13 14">
    <name type="scientific">Cytospora mali</name>
    <name type="common">Apple Valsa canker fungus</name>
    <name type="synonym">Valsa mali</name>
    <dbReference type="NCBI Taxonomy" id="578113"/>
    <lineage>
        <taxon>Eukaryota</taxon>
        <taxon>Fungi</taxon>
        <taxon>Dikarya</taxon>
        <taxon>Ascomycota</taxon>
        <taxon>Pezizomycotina</taxon>
        <taxon>Sordariomycetes</taxon>
        <taxon>Sordariomycetidae</taxon>
        <taxon>Diaporthales</taxon>
        <taxon>Cytosporaceae</taxon>
        <taxon>Cytospora</taxon>
    </lineage>
</organism>
<keyword evidence="8 10" id="KW-0175">Coiled coil</keyword>
<feature type="coiled-coil region" evidence="10">
    <location>
        <begin position="859"/>
        <end position="889"/>
    </location>
</feature>
<gene>
    <name evidence="13" type="ORF">VP1G_07354</name>
</gene>
<keyword evidence="6" id="KW-0547">Nucleotide-binding</keyword>
<accession>A0A194V869</accession>
<dbReference type="PANTHER" id="PTHR45916:SF1">
    <property type="entry name" value="STRUCTURAL MAINTENANCE OF CHROMOSOMES PROTEIN 5"/>
    <property type="match status" value="1"/>
</dbReference>
<reference evidence="14" key="1">
    <citation type="submission" date="2014-12" db="EMBL/GenBank/DDBJ databases">
        <title>Genome Sequence of Valsa Canker Pathogens Uncovers a Specific Adaption of Colonization on Woody Bark.</title>
        <authorList>
            <person name="Yin Z."/>
            <person name="Liu H."/>
            <person name="Gao X."/>
            <person name="Li Z."/>
            <person name="Song N."/>
            <person name="Ke X."/>
            <person name="Dai Q."/>
            <person name="Wu Y."/>
            <person name="Sun Y."/>
            <person name="Xu J.-R."/>
            <person name="Kang Z.K."/>
            <person name="Wang L."/>
            <person name="Huang L."/>
        </authorList>
    </citation>
    <scope>NUCLEOTIDE SEQUENCE [LARGE SCALE GENOMIC DNA]</scope>
    <source>
        <strain evidence="14">SXYL134</strain>
    </source>
</reference>
<evidence type="ECO:0000313" key="13">
    <source>
        <dbReference type="EMBL" id="KUI60145.1"/>
    </source>
</evidence>
<name>A0A194V869_CYTMA</name>
<feature type="compositionally biased region" description="Basic and acidic residues" evidence="11">
    <location>
        <begin position="12"/>
        <end position="27"/>
    </location>
</feature>
<dbReference type="Pfam" id="PF02463">
    <property type="entry name" value="SMC_N"/>
    <property type="match status" value="1"/>
</dbReference>
<evidence type="ECO:0000256" key="6">
    <source>
        <dbReference type="ARBA" id="ARBA00022741"/>
    </source>
</evidence>
<evidence type="ECO:0000256" key="1">
    <source>
        <dbReference type="ARBA" id="ARBA00004123"/>
    </source>
</evidence>
<dbReference type="GO" id="GO:0005524">
    <property type="term" value="F:ATP binding"/>
    <property type="evidence" value="ECO:0007669"/>
    <property type="project" value="UniProtKB-KW"/>
</dbReference>
<dbReference type="OrthoDB" id="10254973at2759"/>
<feature type="coiled-coil region" evidence="10">
    <location>
        <begin position="944"/>
        <end position="981"/>
    </location>
</feature>
<dbReference type="SUPFAM" id="SSF52540">
    <property type="entry name" value="P-loop containing nucleoside triphosphate hydrolases"/>
    <property type="match status" value="2"/>
</dbReference>
<dbReference type="Proteomes" id="UP000078576">
    <property type="component" value="Unassembled WGS sequence"/>
</dbReference>
<feature type="domain" description="RecF/RecN/SMC N-terminal" evidence="12">
    <location>
        <begin position="103"/>
        <end position="1105"/>
    </location>
</feature>
<feature type="coiled-coil region" evidence="10">
    <location>
        <begin position="453"/>
        <end position="484"/>
    </location>
</feature>
<evidence type="ECO:0000256" key="7">
    <source>
        <dbReference type="ARBA" id="ARBA00022840"/>
    </source>
</evidence>
<evidence type="ECO:0000256" key="4">
    <source>
        <dbReference type="ARBA" id="ARBA00018687"/>
    </source>
</evidence>
<evidence type="ECO:0000256" key="11">
    <source>
        <dbReference type="SAM" id="MobiDB-lite"/>
    </source>
</evidence>
<comment type="similarity">
    <text evidence="3">Belongs to the SMC family. SMC5 subfamily.</text>
</comment>
<evidence type="ECO:0000256" key="3">
    <source>
        <dbReference type="ARBA" id="ARBA00010171"/>
    </source>
</evidence>
<dbReference type="EMBL" id="KN714744">
    <property type="protein sequence ID" value="KUI60145.1"/>
    <property type="molecule type" value="Genomic_DNA"/>
</dbReference>
<keyword evidence="9" id="KW-0539">Nucleus</keyword>
<keyword evidence="14" id="KW-1185">Reference proteome</keyword>
<feature type="region of interest" description="Disordered" evidence="11">
    <location>
        <begin position="1"/>
        <end position="92"/>
    </location>
</feature>
<dbReference type="Gene3D" id="6.10.250.3110">
    <property type="match status" value="1"/>
</dbReference>
<dbReference type="GO" id="GO:0000724">
    <property type="term" value="P:double-strand break repair via homologous recombination"/>
    <property type="evidence" value="ECO:0007669"/>
    <property type="project" value="TreeGrafter"/>
</dbReference>
<evidence type="ECO:0000256" key="5">
    <source>
        <dbReference type="ARBA" id="ARBA00022454"/>
    </source>
</evidence>
<feature type="coiled-coil region" evidence="10">
    <location>
        <begin position="712"/>
        <end position="812"/>
    </location>
</feature>
<dbReference type="Gene3D" id="3.40.50.300">
    <property type="entry name" value="P-loop containing nucleotide triphosphate hydrolases"/>
    <property type="match status" value="2"/>
</dbReference>
<dbReference type="FunFam" id="3.40.50.300:FF:001301">
    <property type="entry name" value="Structural maintenance of chromosomes 5"/>
    <property type="match status" value="1"/>
</dbReference>
<evidence type="ECO:0000256" key="2">
    <source>
        <dbReference type="ARBA" id="ARBA00004286"/>
    </source>
</evidence>
<dbReference type="GO" id="GO:0003697">
    <property type="term" value="F:single-stranded DNA binding"/>
    <property type="evidence" value="ECO:0007669"/>
    <property type="project" value="TreeGrafter"/>
</dbReference>
<dbReference type="AlphaFoldDB" id="A0A194V869"/>
<dbReference type="STRING" id="694573.A0A194V869"/>
<proteinExistence type="inferred from homology"/>
<keyword evidence="5" id="KW-0158">Chromosome</keyword>
<keyword evidence="7" id="KW-0067">ATP-binding</keyword>
<evidence type="ECO:0000256" key="9">
    <source>
        <dbReference type="ARBA" id="ARBA00023242"/>
    </source>
</evidence>
<evidence type="ECO:0000259" key="12">
    <source>
        <dbReference type="Pfam" id="PF02463"/>
    </source>
</evidence>
<feature type="compositionally biased region" description="Basic residues" evidence="11">
    <location>
        <begin position="1"/>
        <end position="11"/>
    </location>
</feature>
<dbReference type="GO" id="GO:0030915">
    <property type="term" value="C:Smc5-Smc6 complex"/>
    <property type="evidence" value="ECO:0007669"/>
    <property type="project" value="TreeGrafter"/>
</dbReference>
<evidence type="ECO:0000313" key="14">
    <source>
        <dbReference type="Proteomes" id="UP000078576"/>
    </source>
</evidence>
<comment type="subcellular location">
    <subcellularLocation>
        <location evidence="2">Chromosome</location>
    </subcellularLocation>
    <subcellularLocation>
        <location evidence="1">Nucleus</location>
    </subcellularLocation>
</comment>
<protein>
    <recommendedName>
        <fullName evidence="4">Structural maintenance of chromosomes protein 5</fullName>
    </recommendedName>
</protein>
<sequence>MSSAAVKRRPRSHVETDGEADTVRFADRSSPVSPLSNGSKRMRLRGGRGAPSQLEESEDEHDRGSDADYYSFHGADSDALPPRRNGDFTSNGTVKTEFSTGAIVRVMVENFVTYEKAEFFPGPNLNMVIGPNGTGKSSLVCAICLGLGYPASVLGRATSFGEFVKHGKEYAIVEVELQKRPEDRANYIVRLKINREDNNRKFSLNGKEITHKRIQHLMQMLRIQIDNLCQFLPQDKVAEFAGLNSIDLLTKTLQAAAPQEVIDQQQQLRKMFDEQKEVQRQLAIDAETLRGWETRQQGLQADVERLREREEIQKMVADLTDARLVLVYNEKKDRFNEVRERRKQAAARHRRLEESSAPSLQDVNLKQAYQGKVQAVLDSRKRRAKEAEQDAERAFARVLKIDDDIKNIEDKKAAEQNSLTSKRQEISGFRTRITNLEARYKGKCVDFSAADWNHKIREQKARLDQEVRDERQELDAMKDELNTRAKTNRIERESAVNELGDLTSQEGQRFIQLRNVDTDVASAWKWLQENESKFEKPVFGPAMLTCSIKDKRYSDQVQSLLQRDDLLCFTAQTRNDHKKLTDRFFRDMKLAVTVRTVTANLSSFRSPIPQEQLHSMGFDGYALDFLEGPDPVLAMLCSEKRIHLTGVALKDVSDEQYQKINDGQVINSFACGNSMYRITRRKEYGPGATSTMSRTIQPGRFWKDEPLDTAAKSELEQRIQEYDRDYAEMKQQNDEISTKRKALNEKVGEIQEELTRLESEKATLQREYNQWKFLPDKIESEKSNLQNRLDDLKETKQRLLSYDNEYDKLTIEKAKAVLQHKERLCVMRDANQAVIEAAVRLIEADSDLAALKERNAGIVQKLEKEKSLVDELVREAELAKAEAKAAQEAFKAVISTGVGEELDTDRRDFLIGLSEGYSVASIEADTETENAKLDLIHAADPAVLQEFEKRARDIERSQREKARKEQQLEELSTGIQALKGEWEPRLDEIIRQINDAFSYNFEQINCAGEVGVHKDEDFDKWAIEIKVKFRENETLQKLDQHRQSGGERAVSTIFYLMSLQSMAQSPFRVVDEINQGMDPRNERMVHERMVEIACNEHTSQYFLITPKLLSGLRYDERMKVLCIASGEHMPEEGGKLDFSRCVKVKKRLLAAAAAS</sequence>
<dbReference type="InterPro" id="IPR027417">
    <property type="entry name" value="P-loop_NTPase"/>
</dbReference>
<evidence type="ECO:0000256" key="8">
    <source>
        <dbReference type="ARBA" id="ARBA00023054"/>
    </source>
</evidence>
<dbReference type="GO" id="GO:0005634">
    <property type="term" value="C:nucleus"/>
    <property type="evidence" value="ECO:0007669"/>
    <property type="project" value="UniProtKB-SubCell"/>
</dbReference>
<feature type="compositionally biased region" description="Polar residues" evidence="11">
    <location>
        <begin position="30"/>
        <end position="39"/>
    </location>
</feature>
<dbReference type="InterPro" id="IPR003395">
    <property type="entry name" value="RecF/RecN/SMC_N"/>
</dbReference>
<dbReference type="PANTHER" id="PTHR45916">
    <property type="entry name" value="STRUCTURAL MAINTENANCE OF CHROMOSOMES PROTEIN 5"/>
    <property type="match status" value="1"/>
</dbReference>
<evidence type="ECO:0000256" key="10">
    <source>
        <dbReference type="SAM" id="Coils"/>
    </source>
</evidence>
<feature type="coiled-coil region" evidence="10">
    <location>
        <begin position="289"/>
        <end position="425"/>
    </location>
</feature>